<reference evidence="2 3" key="2">
    <citation type="submission" date="2018-11" db="EMBL/GenBank/DDBJ databases">
        <authorList>
            <consortium name="Pathogen Informatics"/>
        </authorList>
    </citation>
    <scope>NUCLEOTIDE SEQUENCE [LARGE SCALE GENOMIC DNA]</scope>
</reference>
<dbReference type="InterPro" id="IPR003165">
    <property type="entry name" value="Piwi"/>
</dbReference>
<evidence type="ECO:0000313" key="4">
    <source>
        <dbReference type="WBParaSite" id="ASIM_0000641801-mRNA-1"/>
    </source>
</evidence>
<keyword evidence="3" id="KW-1185">Reference proteome</keyword>
<dbReference type="Pfam" id="PF02171">
    <property type="entry name" value="Piwi"/>
    <property type="match status" value="1"/>
</dbReference>
<dbReference type="Proteomes" id="UP000267096">
    <property type="component" value="Unassembled WGS sequence"/>
</dbReference>
<feature type="domain" description="Piwi" evidence="1">
    <location>
        <begin position="22"/>
        <end position="105"/>
    </location>
</feature>
<dbReference type="InterPro" id="IPR036397">
    <property type="entry name" value="RNaseH_sf"/>
</dbReference>
<evidence type="ECO:0000313" key="2">
    <source>
        <dbReference type="EMBL" id="VDK26670.1"/>
    </source>
</evidence>
<accession>A0A0M3JFL6</accession>
<evidence type="ECO:0000259" key="1">
    <source>
        <dbReference type="Pfam" id="PF02171"/>
    </source>
</evidence>
<name>A0A0M3JFL6_ANISI</name>
<sequence>MIVTTKIFVDSKLQCGRMHWAYEQVIRNEVEQVKNACQKAGGKGYRPHITFVVATKMHNLRLYKQNIPRNERAPGQNVTPGTVVDQNAVSATLNEFYLTSHSAFQVSFIMF</sequence>
<dbReference type="AlphaFoldDB" id="A0A0M3JFL6"/>
<proteinExistence type="predicted"/>
<dbReference type="Gene3D" id="3.30.420.10">
    <property type="entry name" value="Ribonuclease H-like superfamily/Ribonuclease H"/>
    <property type="match status" value="1"/>
</dbReference>
<reference evidence="4" key="1">
    <citation type="submission" date="2017-02" db="UniProtKB">
        <authorList>
            <consortium name="WormBaseParasite"/>
        </authorList>
    </citation>
    <scope>IDENTIFICATION</scope>
</reference>
<organism evidence="4">
    <name type="scientific">Anisakis simplex</name>
    <name type="common">Herring worm</name>
    <dbReference type="NCBI Taxonomy" id="6269"/>
    <lineage>
        <taxon>Eukaryota</taxon>
        <taxon>Metazoa</taxon>
        <taxon>Ecdysozoa</taxon>
        <taxon>Nematoda</taxon>
        <taxon>Chromadorea</taxon>
        <taxon>Rhabditida</taxon>
        <taxon>Spirurina</taxon>
        <taxon>Ascaridomorpha</taxon>
        <taxon>Ascaridoidea</taxon>
        <taxon>Anisakidae</taxon>
        <taxon>Anisakis</taxon>
        <taxon>Anisakis simplex complex</taxon>
    </lineage>
</organism>
<dbReference type="OrthoDB" id="5868801at2759"/>
<evidence type="ECO:0000313" key="3">
    <source>
        <dbReference type="Proteomes" id="UP000267096"/>
    </source>
</evidence>
<dbReference type="PANTHER" id="PTHR22891">
    <property type="entry name" value="EUKARYOTIC TRANSLATION INITIATION FACTOR 2C"/>
    <property type="match status" value="1"/>
</dbReference>
<dbReference type="GO" id="GO:0003676">
    <property type="term" value="F:nucleic acid binding"/>
    <property type="evidence" value="ECO:0007669"/>
    <property type="project" value="InterPro"/>
</dbReference>
<protein>
    <submittedName>
        <fullName evidence="4">Piwi domain-containing protein</fullName>
    </submittedName>
</protein>
<dbReference type="WBParaSite" id="ASIM_0000641801-mRNA-1">
    <property type="protein sequence ID" value="ASIM_0000641801-mRNA-1"/>
    <property type="gene ID" value="ASIM_0000641801"/>
</dbReference>
<dbReference type="InterPro" id="IPR012337">
    <property type="entry name" value="RNaseH-like_sf"/>
</dbReference>
<dbReference type="EMBL" id="UYRR01013136">
    <property type="protein sequence ID" value="VDK26670.1"/>
    <property type="molecule type" value="Genomic_DNA"/>
</dbReference>
<dbReference type="SUPFAM" id="SSF53098">
    <property type="entry name" value="Ribonuclease H-like"/>
    <property type="match status" value="1"/>
</dbReference>
<gene>
    <name evidence="2" type="ORF">ASIM_LOCUS6199</name>
</gene>